<evidence type="ECO:0000256" key="1">
    <source>
        <dbReference type="ARBA" id="ARBA00004141"/>
    </source>
</evidence>
<gene>
    <name evidence="6" type="ORF">BJ554DRAFT_3621</name>
</gene>
<keyword evidence="3" id="KW-1133">Transmembrane helix</keyword>
<keyword evidence="4" id="KW-0472">Membrane</keyword>
<reference evidence="6 7" key="1">
    <citation type="journal article" name="Sci. Rep.">
        <title>Genome-scale phylogenetic analyses confirm Olpidium as the closest living zoosporic fungus to the non-flagellated, terrestrial fungi.</title>
        <authorList>
            <person name="Chang Y."/>
            <person name="Rochon D."/>
            <person name="Sekimoto S."/>
            <person name="Wang Y."/>
            <person name="Chovatia M."/>
            <person name="Sandor L."/>
            <person name="Salamov A."/>
            <person name="Grigoriev I.V."/>
            <person name="Stajich J.E."/>
            <person name="Spatafora J.W."/>
        </authorList>
    </citation>
    <scope>NUCLEOTIDE SEQUENCE [LARGE SCALE GENOMIC DNA]</scope>
    <source>
        <strain evidence="6">S191</strain>
    </source>
</reference>
<proteinExistence type="predicted"/>
<comment type="caution">
    <text evidence="6">The sequence shown here is derived from an EMBL/GenBank/DDBJ whole genome shotgun (WGS) entry which is preliminary data.</text>
</comment>
<sequence length="333" mass="35863">MSAYQAAGNATALTQNEELGAVDSEAAVAATTIAADEKRKELRLASRPARHEVAAGPCDWPSGRRKEHARERALARKPCEVLCRGEWRLSSIMSRGVGHRRFYKNLKDEEPHRSLQQGDPDDADATSATAGIGVSRSGRSSVSAPQAEAVARLHLDLTAARRSSNQWSRMTSPTAGQNQPHIVPGEEAVENAYSAAVIAAAQASRAGSAALDPKDLFFPPVANFRFSLDTLRAERDAGAGPPPVSGSRLPHLTHADRNLPAVGDPRRHVYLLMEDPSSSRQAFFVSTFVSIMISVSAVLTAVETMPAFRNSSTPQIWYAVAEFSQNGRDKISV</sequence>
<name>A0A8H7ZN86_9FUNG</name>
<evidence type="ECO:0000256" key="4">
    <source>
        <dbReference type="ARBA" id="ARBA00023136"/>
    </source>
</evidence>
<feature type="compositionally biased region" description="Low complexity" evidence="5">
    <location>
        <begin position="125"/>
        <end position="143"/>
    </location>
</feature>
<dbReference type="Gene3D" id="1.20.120.350">
    <property type="entry name" value="Voltage-gated potassium channels. Chain C"/>
    <property type="match status" value="1"/>
</dbReference>
<evidence type="ECO:0000256" key="2">
    <source>
        <dbReference type="ARBA" id="ARBA00022692"/>
    </source>
</evidence>
<comment type="subcellular location">
    <subcellularLocation>
        <location evidence="1">Membrane</location>
        <topology evidence="1">Multi-pass membrane protein</topology>
    </subcellularLocation>
</comment>
<feature type="region of interest" description="Disordered" evidence="5">
    <location>
        <begin position="108"/>
        <end position="147"/>
    </location>
</feature>
<organism evidence="6 7">
    <name type="scientific">Olpidium bornovanus</name>
    <dbReference type="NCBI Taxonomy" id="278681"/>
    <lineage>
        <taxon>Eukaryota</taxon>
        <taxon>Fungi</taxon>
        <taxon>Fungi incertae sedis</taxon>
        <taxon>Olpidiomycota</taxon>
        <taxon>Olpidiomycotina</taxon>
        <taxon>Olpidiomycetes</taxon>
        <taxon>Olpidiales</taxon>
        <taxon>Olpidiaceae</taxon>
        <taxon>Olpidium</taxon>
    </lineage>
</organism>
<dbReference type="EMBL" id="JAEFCI010011477">
    <property type="protein sequence ID" value="KAG5456598.1"/>
    <property type="molecule type" value="Genomic_DNA"/>
</dbReference>
<keyword evidence="7" id="KW-1185">Reference proteome</keyword>
<evidence type="ECO:0000313" key="7">
    <source>
        <dbReference type="Proteomes" id="UP000673691"/>
    </source>
</evidence>
<evidence type="ECO:0000313" key="6">
    <source>
        <dbReference type="EMBL" id="KAG5456598.1"/>
    </source>
</evidence>
<dbReference type="Proteomes" id="UP000673691">
    <property type="component" value="Unassembled WGS sequence"/>
</dbReference>
<dbReference type="GO" id="GO:0016020">
    <property type="term" value="C:membrane"/>
    <property type="evidence" value="ECO:0007669"/>
    <property type="project" value="UniProtKB-SubCell"/>
</dbReference>
<dbReference type="InterPro" id="IPR027359">
    <property type="entry name" value="Volt_channel_dom_sf"/>
</dbReference>
<evidence type="ECO:0000256" key="5">
    <source>
        <dbReference type="SAM" id="MobiDB-lite"/>
    </source>
</evidence>
<keyword evidence="2" id="KW-0812">Transmembrane</keyword>
<protein>
    <submittedName>
        <fullName evidence="6">Uncharacterized protein</fullName>
    </submittedName>
</protein>
<dbReference type="OrthoDB" id="415460at2759"/>
<dbReference type="AlphaFoldDB" id="A0A8H7ZN86"/>
<evidence type="ECO:0000256" key="3">
    <source>
        <dbReference type="ARBA" id="ARBA00022989"/>
    </source>
</evidence>
<accession>A0A8H7ZN86</accession>